<reference evidence="10" key="1">
    <citation type="submission" date="2016-10" db="EMBL/GenBank/DDBJ databases">
        <authorList>
            <person name="Varghese N."/>
            <person name="Submissions S."/>
        </authorList>
    </citation>
    <scope>NUCLEOTIDE SEQUENCE [LARGE SCALE GENOMIC DNA]</scope>
    <source>
        <strain evidence="10">Jip14</strain>
    </source>
</reference>
<dbReference type="PIRSF" id="PIRSF038994">
    <property type="entry name" value="NagA"/>
    <property type="match status" value="1"/>
</dbReference>
<dbReference type="Gene3D" id="3.20.20.140">
    <property type="entry name" value="Metal-dependent hydrolases"/>
    <property type="match status" value="1"/>
</dbReference>
<evidence type="ECO:0000256" key="3">
    <source>
        <dbReference type="ARBA" id="ARBA00022801"/>
    </source>
</evidence>
<organism evidence="9 10">
    <name type="scientific">Parapedobacter koreensis</name>
    <dbReference type="NCBI Taxonomy" id="332977"/>
    <lineage>
        <taxon>Bacteria</taxon>
        <taxon>Pseudomonadati</taxon>
        <taxon>Bacteroidota</taxon>
        <taxon>Sphingobacteriia</taxon>
        <taxon>Sphingobacteriales</taxon>
        <taxon>Sphingobacteriaceae</taxon>
        <taxon>Parapedobacter</taxon>
    </lineage>
</organism>
<dbReference type="Pfam" id="PF01979">
    <property type="entry name" value="Amidohydro_1"/>
    <property type="match status" value="1"/>
</dbReference>
<feature type="active site" description="Proton donor/acceptor" evidence="6">
    <location>
        <position position="281"/>
    </location>
</feature>
<dbReference type="Gene3D" id="2.30.40.10">
    <property type="entry name" value="Urease, subunit C, domain 1"/>
    <property type="match status" value="1"/>
</dbReference>
<keyword evidence="4 5" id="KW-0119">Carbohydrate metabolism</keyword>
<dbReference type="PANTHER" id="PTHR11113:SF14">
    <property type="entry name" value="N-ACETYLGLUCOSAMINE-6-PHOSPHATE DEACETYLASE"/>
    <property type="match status" value="1"/>
</dbReference>
<dbReference type="RefSeq" id="WP_090607465.1">
    <property type="nucleotide sequence ID" value="NZ_FNZR01000008.1"/>
</dbReference>
<proteinExistence type="inferred from homology"/>
<dbReference type="STRING" id="332977.SAMN05421740_10877"/>
<dbReference type="InterPro" id="IPR032466">
    <property type="entry name" value="Metal_Hydrolase"/>
</dbReference>
<keyword evidence="3 5" id="KW-0378">Hydrolase</keyword>
<comment type="similarity">
    <text evidence="1 5">Belongs to the metallo-dependent hydrolases superfamily. NagA family.</text>
</comment>
<accession>A0A1H7S4X2</accession>
<comment type="cofactor">
    <cofactor evidence="7">
        <name>a divalent metal cation</name>
        <dbReference type="ChEBI" id="CHEBI:60240"/>
    </cofactor>
    <text evidence="7">Binds 1 divalent metal cation per subunit.</text>
</comment>
<evidence type="ECO:0000256" key="6">
    <source>
        <dbReference type="PIRSR" id="PIRSR038994-1"/>
    </source>
</evidence>
<dbReference type="InterPro" id="IPR003764">
    <property type="entry name" value="GlcNAc_6-P_deAcase"/>
</dbReference>
<name>A0A1H7S4X2_9SPHI</name>
<feature type="binding site" evidence="7">
    <location>
        <position position="219"/>
    </location>
    <ligand>
        <name>Zn(2+)</name>
        <dbReference type="ChEBI" id="CHEBI:29105"/>
    </ligand>
</feature>
<gene>
    <name evidence="9" type="ORF">SAMN05421740_10877</name>
</gene>
<evidence type="ECO:0000256" key="4">
    <source>
        <dbReference type="ARBA" id="ARBA00023277"/>
    </source>
</evidence>
<evidence type="ECO:0000256" key="5">
    <source>
        <dbReference type="PIRNR" id="PIRNR038994"/>
    </source>
</evidence>
<evidence type="ECO:0000256" key="2">
    <source>
        <dbReference type="ARBA" id="ARBA00022723"/>
    </source>
</evidence>
<dbReference type="OrthoDB" id="9776488at2"/>
<protein>
    <submittedName>
        <fullName evidence="9">N-acetylglucosamine 6-phosphate deacetylase</fullName>
    </submittedName>
</protein>
<keyword evidence="10" id="KW-1185">Reference proteome</keyword>
<sequence>MSKNDIKIINGHIITPYRVIKNGELFIRNGKIEAVCEGKADMEDAQIIDANGHYIAPGFIDIHVHGGGGSDFMDGSTDAFVQVAETHARYGTTAMLPTILTSTKAEIIRSLALYDQVVASTVRGSRFLGVHIEGPYFSMQQRGAQDPRYIRDPDPAEYFEILESSPSIKRWSVAPEKEGALPFGQLLRERGILPSIAHSDALYNDVVHAFENGYSLVTHLYSAMSGVTRRNAFRYGGIIESAYLIDEMDVEIIADGRHLPPELLKLVYKIKGADRTALITDAMRAAAMPEGRSILGSATNGMDVLVEDGVAKLPDRSAFAGSTATADRLVRTITEVADIPLIDAVRMMTATPARILGVDSYMGSLVPGNDADIVIFDQGVNIMMTLIKGRIVYDRDERTSTDITKEKITI</sequence>
<evidence type="ECO:0000259" key="8">
    <source>
        <dbReference type="Pfam" id="PF01979"/>
    </source>
</evidence>
<dbReference type="PANTHER" id="PTHR11113">
    <property type="entry name" value="N-ACETYLGLUCOSAMINE-6-PHOSPHATE DEACETYLASE"/>
    <property type="match status" value="1"/>
</dbReference>
<dbReference type="CDD" id="cd00854">
    <property type="entry name" value="NagA"/>
    <property type="match status" value="1"/>
</dbReference>
<dbReference type="InterPro" id="IPR011059">
    <property type="entry name" value="Metal-dep_hydrolase_composite"/>
</dbReference>
<evidence type="ECO:0000313" key="9">
    <source>
        <dbReference type="EMBL" id="SEL67418.1"/>
    </source>
</evidence>
<evidence type="ECO:0000256" key="1">
    <source>
        <dbReference type="ARBA" id="ARBA00010716"/>
    </source>
</evidence>
<feature type="domain" description="Amidohydrolase-related" evidence="8">
    <location>
        <begin position="54"/>
        <end position="392"/>
    </location>
</feature>
<evidence type="ECO:0000313" key="10">
    <source>
        <dbReference type="Proteomes" id="UP000198916"/>
    </source>
</evidence>
<dbReference type="NCBIfam" id="TIGR00221">
    <property type="entry name" value="nagA"/>
    <property type="match status" value="1"/>
</dbReference>
<dbReference type="GO" id="GO:0046872">
    <property type="term" value="F:metal ion binding"/>
    <property type="evidence" value="ECO:0007669"/>
    <property type="project" value="UniProtKB-KW"/>
</dbReference>
<dbReference type="InterPro" id="IPR006680">
    <property type="entry name" value="Amidohydro-rel"/>
</dbReference>
<dbReference type="EMBL" id="FNZR01000008">
    <property type="protein sequence ID" value="SEL67418.1"/>
    <property type="molecule type" value="Genomic_DNA"/>
</dbReference>
<feature type="binding site" evidence="7">
    <location>
        <position position="133"/>
    </location>
    <ligand>
        <name>Zn(2+)</name>
        <dbReference type="ChEBI" id="CHEBI:29105"/>
    </ligand>
</feature>
<dbReference type="GO" id="GO:0008448">
    <property type="term" value="F:N-acetylglucosamine-6-phosphate deacetylase activity"/>
    <property type="evidence" value="ECO:0007669"/>
    <property type="project" value="InterPro"/>
</dbReference>
<dbReference type="GO" id="GO:0006046">
    <property type="term" value="P:N-acetylglucosamine catabolic process"/>
    <property type="evidence" value="ECO:0007669"/>
    <property type="project" value="TreeGrafter"/>
</dbReference>
<dbReference type="FunFam" id="3.20.20.140:FF:000004">
    <property type="entry name" value="N-acetylglucosamine-6-phosphate deacetylase"/>
    <property type="match status" value="1"/>
</dbReference>
<dbReference type="AlphaFoldDB" id="A0A1H7S4X2"/>
<dbReference type="SUPFAM" id="SSF51556">
    <property type="entry name" value="Metallo-dependent hydrolases"/>
    <property type="match status" value="1"/>
</dbReference>
<dbReference type="SUPFAM" id="SSF51338">
    <property type="entry name" value="Composite domain of metallo-dependent hydrolases"/>
    <property type="match status" value="1"/>
</dbReference>
<evidence type="ECO:0000256" key="7">
    <source>
        <dbReference type="PIRSR" id="PIRSR038994-3"/>
    </source>
</evidence>
<keyword evidence="2 7" id="KW-0479">Metal-binding</keyword>
<dbReference type="Proteomes" id="UP000198916">
    <property type="component" value="Unassembled WGS sequence"/>
</dbReference>
<feature type="binding site" evidence="7">
    <location>
        <position position="198"/>
    </location>
    <ligand>
        <name>Zn(2+)</name>
        <dbReference type="ChEBI" id="CHEBI:29105"/>
    </ligand>
</feature>